<comment type="catalytic activity">
    <reaction evidence="4">
        <text>Couples ATP hydrolysis with the unwinding of duplex DNA by translocating in the 3'-5' direction.</text>
        <dbReference type="EC" id="5.6.2.4"/>
    </reaction>
</comment>
<dbReference type="GO" id="GO:0005737">
    <property type="term" value="C:cytoplasm"/>
    <property type="evidence" value="ECO:0007669"/>
    <property type="project" value="TreeGrafter"/>
</dbReference>
<dbReference type="GO" id="GO:0005694">
    <property type="term" value="C:chromosome"/>
    <property type="evidence" value="ECO:0007669"/>
    <property type="project" value="TreeGrafter"/>
</dbReference>
<dbReference type="GO" id="GO:0009378">
    <property type="term" value="F:four-way junction helicase activity"/>
    <property type="evidence" value="ECO:0007669"/>
    <property type="project" value="TreeGrafter"/>
</dbReference>
<dbReference type="Pfam" id="PF09382">
    <property type="entry name" value="RQC"/>
    <property type="match status" value="1"/>
</dbReference>
<dbReference type="PROSITE" id="PS51194">
    <property type="entry name" value="HELICASE_CTER"/>
    <property type="match status" value="1"/>
</dbReference>
<gene>
    <name evidence="8" type="ORF">E1B28_002635</name>
</gene>
<dbReference type="Gene3D" id="1.10.10.10">
    <property type="entry name" value="Winged helix-like DNA-binding domain superfamily/Winged helix DNA-binding domain"/>
    <property type="match status" value="1"/>
</dbReference>
<dbReference type="InterPro" id="IPR027417">
    <property type="entry name" value="P-loop_NTPase"/>
</dbReference>
<comment type="caution">
    <text evidence="8">The sequence shown here is derived from an EMBL/GenBank/DDBJ whole genome shotgun (WGS) entry which is preliminary data.</text>
</comment>
<dbReference type="InterPro" id="IPR001650">
    <property type="entry name" value="Helicase_C-like"/>
</dbReference>
<organism evidence="8 9">
    <name type="scientific">Marasmius oreades</name>
    <name type="common">fairy-ring Marasmius</name>
    <dbReference type="NCBI Taxonomy" id="181124"/>
    <lineage>
        <taxon>Eukaryota</taxon>
        <taxon>Fungi</taxon>
        <taxon>Dikarya</taxon>
        <taxon>Basidiomycota</taxon>
        <taxon>Agaricomycotina</taxon>
        <taxon>Agaricomycetes</taxon>
        <taxon>Agaricomycetidae</taxon>
        <taxon>Agaricales</taxon>
        <taxon>Marasmiineae</taxon>
        <taxon>Marasmiaceae</taxon>
        <taxon>Marasmius</taxon>
    </lineage>
</organism>
<protein>
    <recommendedName>
        <fullName evidence="5">DNA 3'-5' helicase</fullName>
        <ecNumber evidence="5">5.6.2.4</ecNumber>
    </recommendedName>
</protein>
<dbReference type="OrthoDB" id="10261556at2759"/>
<reference evidence="8" key="1">
    <citation type="journal article" date="2021" name="Genome Biol. Evol.">
        <title>The assembled and annotated genome of the fairy-ring fungus Marasmius oreades.</title>
        <authorList>
            <person name="Hiltunen M."/>
            <person name="Ament-Velasquez S.L."/>
            <person name="Johannesson H."/>
        </authorList>
    </citation>
    <scope>NUCLEOTIDE SEQUENCE</scope>
    <source>
        <strain evidence="8">03SP1</strain>
    </source>
</reference>
<evidence type="ECO:0000313" key="9">
    <source>
        <dbReference type="Proteomes" id="UP001049176"/>
    </source>
</evidence>
<dbReference type="InterPro" id="IPR036388">
    <property type="entry name" value="WH-like_DNA-bd_sf"/>
</dbReference>
<dbReference type="Gene3D" id="3.40.50.300">
    <property type="entry name" value="P-loop containing nucleotide triphosphate hydrolases"/>
    <property type="match status" value="1"/>
</dbReference>
<dbReference type="Proteomes" id="UP001049176">
    <property type="component" value="Chromosome 10"/>
</dbReference>
<accession>A0A9P7RN17</accession>
<keyword evidence="3" id="KW-0413">Isomerase</keyword>
<dbReference type="Pfam" id="PF00271">
    <property type="entry name" value="Helicase_C"/>
    <property type="match status" value="1"/>
</dbReference>
<proteinExistence type="inferred from homology"/>
<dbReference type="GO" id="GO:0003677">
    <property type="term" value="F:DNA binding"/>
    <property type="evidence" value="ECO:0007669"/>
    <property type="project" value="UniProtKB-KW"/>
</dbReference>
<dbReference type="GeneID" id="66071711"/>
<dbReference type="InterPro" id="IPR018982">
    <property type="entry name" value="RQC_domain"/>
</dbReference>
<dbReference type="GO" id="GO:0043138">
    <property type="term" value="F:3'-5' DNA helicase activity"/>
    <property type="evidence" value="ECO:0007669"/>
    <property type="project" value="UniProtKB-EC"/>
</dbReference>
<keyword evidence="9" id="KW-1185">Reference proteome</keyword>
<dbReference type="SUPFAM" id="SSF52540">
    <property type="entry name" value="P-loop containing nucleoside triphosphate hydrolases"/>
    <property type="match status" value="1"/>
</dbReference>
<evidence type="ECO:0000313" key="8">
    <source>
        <dbReference type="EMBL" id="KAG7086699.1"/>
    </source>
</evidence>
<keyword evidence="2" id="KW-0238">DNA-binding</keyword>
<dbReference type="EMBL" id="CM032190">
    <property type="protein sequence ID" value="KAG7086699.1"/>
    <property type="molecule type" value="Genomic_DNA"/>
</dbReference>
<sequence>MPPELSEISPLTSLITIRKRKKAPGASSSGNKLFHEPIYISDSDSDSNCIGTSNILSSKPKIRTSSHTNSKPWRILTSEQIDSPSNYQTSSQIVGRPKDLVAFNHREMARINTMIAECYESKLDVQNADANCLGQMMAFVTAQADTRKKQLQLNKIPIMVVTSDRRPPVLDKIANNFRLGGWTAYNQFPVPESLRLCVSRRTITIARDIVKFIHSAHHGEHGLVFCQRRKIGDMILTQLGNSARYVHTDSNREDTEKALLEWHSGKIKVLILTNELGLSTIYKAETRFLIHGEPPEDLETYYHHACLAGGDGKPADAILYYSCSDLKDHSSGRIATARHRQHVLQSYCRNKSHCRRVGLLQAVGKLEAYTKKCNLCDACDQGYKFVERDLTKEARKAAELIRELDSKDKTLRYCQEVFAGKCTAQVRKNGVHESVHFGAGSHLPFDCIEQLFEELYLMDIWKHFQDVDDWDNLIVKPGSAVLRTQDKSFRLTMKVRDNPQLSRRGTPPSTLPLYRDDSDSAESSFTEEGALLDKEAAGDGKDCPMEVFSAMKALRLQLQIELGLAGPEEVLDDQTLQYLSVARPLDFREFKRIVKECSSLSMPEKQDKYAEEKWNRFGQRFLNVCIVARPPSHASE</sequence>
<evidence type="ECO:0000259" key="7">
    <source>
        <dbReference type="PROSITE" id="PS51194"/>
    </source>
</evidence>
<name>A0A9P7RN17_9AGAR</name>
<evidence type="ECO:0000256" key="3">
    <source>
        <dbReference type="ARBA" id="ARBA00023235"/>
    </source>
</evidence>
<evidence type="ECO:0000256" key="5">
    <source>
        <dbReference type="ARBA" id="ARBA00034808"/>
    </source>
</evidence>
<evidence type="ECO:0000256" key="2">
    <source>
        <dbReference type="ARBA" id="ARBA00023125"/>
    </source>
</evidence>
<dbReference type="RefSeq" id="XP_043003170.1">
    <property type="nucleotide sequence ID" value="XM_043159567.1"/>
</dbReference>
<feature type="domain" description="Helicase C-terminal" evidence="7">
    <location>
        <begin position="208"/>
        <end position="352"/>
    </location>
</feature>
<evidence type="ECO:0000256" key="6">
    <source>
        <dbReference type="SAM" id="MobiDB-lite"/>
    </source>
</evidence>
<dbReference type="PANTHER" id="PTHR13710:SF105">
    <property type="entry name" value="ATP-DEPENDENT DNA HELICASE Q1"/>
    <property type="match status" value="1"/>
</dbReference>
<dbReference type="PANTHER" id="PTHR13710">
    <property type="entry name" value="DNA HELICASE RECQ FAMILY MEMBER"/>
    <property type="match status" value="1"/>
</dbReference>
<comment type="similarity">
    <text evidence="1">Belongs to the helicase family. RecQ subfamily.</text>
</comment>
<dbReference type="EC" id="5.6.2.4" evidence="5"/>
<dbReference type="GO" id="GO:0006260">
    <property type="term" value="P:DNA replication"/>
    <property type="evidence" value="ECO:0007669"/>
    <property type="project" value="InterPro"/>
</dbReference>
<dbReference type="InterPro" id="IPR036390">
    <property type="entry name" value="WH_DNA-bd_sf"/>
</dbReference>
<evidence type="ECO:0000256" key="4">
    <source>
        <dbReference type="ARBA" id="ARBA00034617"/>
    </source>
</evidence>
<dbReference type="SUPFAM" id="SSF46785">
    <property type="entry name" value="Winged helix' DNA-binding domain"/>
    <property type="match status" value="1"/>
</dbReference>
<dbReference type="AlphaFoldDB" id="A0A9P7RN17"/>
<feature type="region of interest" description="Disordered" evidence="6">
    <location>
        <begin position="498"/>
        <end position="527"/>
    </location>
</feature>
<evidence type="ECO:0000256" key="1">
    <source>
        <dbReference type="ARBA" id="ARBA00005446"/>
    </source>
</evidence>
<dbReference type="GO" id="GO:0000724">
    <property type="term" value="P:double-strand break repair via homologous recombination"/>
    <property type="evidence" value="ECO:0007669"/>
    <property type="project" value="TreeGrafter"/>
</dbReference>